<feature type="region of interest" description="Disordered" evidence="2">
    <location>
        <begin position="399"/>
        <end position="472"/>
    </location>
</feature>
<protein>
    <recommendedName>
        <fullName evidence="3">Retrotransposon gag domain-containing protein</fullName>
    </recommendedName>
</protein>
<organism evidence="4 5">
    <name type="scientific">Hibiscus sabdariffa</name>
    <name type="common">roselle</name>
    <dbReference type="NCBI Taxonomy" id="183260"/>
    <lineage>
        <taxon>Eukaryota</taxon>
        <taxon>Viridiplantae</taxon>
        <taxon>Streptophyta</taxon>
        <taxon>Embryophyta</taxon>
        <taxon>Tracheophyta</taxon>
        <taxon>Spermatophyta</taxon>
        <taxon>Magnoliopsida</taxon>
        <taxon>eudicotyledons</taxon>
        <taxon>Gunneridae</taxon>
        <taxon>Pentapetalae</taxon>
        <taxon>rosids</taxon>
        <taxon>malvids</taxon>
        <taxon>Malvales</taxon>
        <taxon>Malvaceae</taxon>
        <taxon>Malvoideae</taxon>
        <taxon>Hibiscus</taxon>
    </lineage>
</organism>
<name>A0ABR2PRM3_9ROSI</name>
<dbReference type="PANTHER" id="PTHR33223">
    <property type="entry name" value="CCHC-TYPE DOMAIN-CONTAINING PROTEIN"/>
    <property type="match status" value="1"/>
</dbReference>
<sequence length="472" mass="53447">MENFRKKHEEALGKWFSKVQVWVEDFSVRYRRACIACHGVPIHAWSEVWCEEAESSENCMSINSKENQRVNEDVGNFQNDSSGFSDENSRTNSSVEARETTGADVESRVASFGFLLGVCPKKRRFFSVAKASEIRRSILGIKQKYEESLYEYWERYKRLCASCPQHGLSDQTLVQYFYEGLLPMEMKMIDAASDGALFNMTPTQAKELILKMAANSQQFGALSEPNRRVHEVNNVSLENKIEQLTNVVSSLIAKKSRPFRACGICTMTDHPTDSCLSLQDESVNTLGNFPGPPQRPYNPYSNSYNPGWHDHPNLSSAPKPTYQPRPPQPQSSNKSSVETLLERFMQSQEKNQNRTDSRIQEIEKQMNQLTKTLGRLESQGKLPSQTEPNPKENVSAITLRSGTIVEPSVQKQKEKPSNSGSHEDDATTKGKVPTVESEPSPYAEPPPFPSRFSRRTNKLKKKISWISSEMLN</sequence>
<evidence type="ECO:0000313" key="4">
    <source>
        <dbReference type="EMBL" id="KAK8991104.1"/>
    </source>
</evidence>
<evidence type="ECO:0000259" key="3">
    <source>
        <dbReference type="Pfam" id="PF03732"/>
    </source>
</evidence>
<accession>A0ABR2PRM3</accession>
<evidence type="ECO:0000313" key="5">
    <source>
        <dbReference type="Proteomes" id="UP001396334"/>
    </source>
</evidence>
<feature type="compositionally biased region" description="Polar residues" evidence="2">
    <location>
        <begin position="76"/>
        <end position="95"/>
    </location>
</feature>
<feature type="compositionally biased region" description="Basic residues" evidence="2">
    <location>
        <begin position="452"/>
        <end position="463"/>
    </location>
</feature>
<dbReference type="InterPro" id="IPR005162">
    <property type="entry name" value="Retrotrans_gag_dom"/>
</dbReference>
<dbReference type="EMBL" id="JBBPBN010000052">
    <property type="protein sequence ID" value="KAK8991104.1"/>
    <property type="molecule type" value="Genomic_DNA"/>
</dbReference>
<proteinExistence type="predicted"/>
<feature type="domain" description="Retrotransposon gag" evidence="3">
    <location>
        <begin position="123"/>
        <end position="182"/>
    </location>
</feature>
<feature type="region of interest" description="Disordered" evidence="2">
    <location>
        <begin position="286"/>
        <end position="337"/>
    </location>
</feature>
<comment type="caution">
    <text evidence="4">The sequence shown here is derived from an EMBL/GenBank/DDBJ whole genome shotgun (WGS) entry which is preliminary data.</text>
</comment>
<feature type="coiled-coil region" evidence="1">
    <location>
        <begin position="227"/>
        <end position="254"/>
    </location>
</feature>
<feature type="coiled-coil region" evidence="1">
    <location>
        <begin position="345"/>
        <end position="379"/>
    </location>
</feature>
<gene>
    <name evidence="4" type="ORF">V6N11_062128</name>
</gene>
<evidence type="ECO:0000256" key="1">
    <source>
        <dbReference type="SAM" id="Coils"/>
    </source>
</evidence>
<keyword evidence="1" id="KW-0175">Coiled coil</keyword>
<feature type="compositionally biased region" description="Basic and acidic residues" evidence="2">
    <location>
        <begin position="411"/>
        <end position="428"/>
    </location>
</feature>
<dbReference type="PANTHER" id="PTHR33223:SF11">
    <property type="entry name" value="ELEMENT PROTEIN, PUTATIVE-RELATED"/>
    <property type="match status" value="1"/>
</dbReference>
<dbReference type="Pfam" id="PF03732">
    <property type="entry name" value="Retrotrans_gag"/>
    <property type="match status" value="1"/>
</dbReference>
<dbReference type="Proteomes" id="UP001396334">
    <property type="component" value="Unassembled WGS sequence"/>
</dbReference>
<keyword evidence="5" id="KW-1185">Reference proteome</keyword>
<evidence type="ECO:0000256" key="2">
    <source>
        <dbReference type="SAM" id="MobiDB-lite"/>
    </source>
</evidence>
<reference evidence="4 5" key="1">
    <citation type="journal article" date="2024" name="G3 (Bethesda)">
        <title>Genome assembly of Hibiscus sabdariffa L. provides insights into metabolisms of medicinal natural products.</title>
        <authorList>
            <person name="Kim T."/>
        </authorList>
    </citation>
    <scope>NUCLEOTIDE SEQUENCE [LARGE SCALE GENOMIC DNA]</scope>
    <source>
        <strain evidence="4">TK-2024</strain>
        <tissue evidence="4">Old leaves</tissue>
    </source>
</reference>
<feature type="region of interest" description="Disordered" evidence="2">
    <location>
        <begin position="76"/>
        <end position="99"/>
    </location>
</feature>